<dbReference type="InterPro" id="IPR027417">
    <property type="entry name" value="P-loop_NTPase"/>
</dbReference>
<evidence type="ECO:0000259" key="19">
    <source>
        <dbReference type="PROSITE" id="PS50222"/>
    </source>
</evidence>
<dbReference type="SMART" id="SM00174">
    <property type="entry name" value="RHO"/>
    <property type="match status" value="1"/>
</dbReference>
<dbReference type="PROSITE" id="PS50222">
    <property type="entry name" value="EF_HAND_2"/>
    <property type="match status" value="2"/>
</dbReference>
<evidence type="ECO:0000256" key="9">
    <source>
        <dbReference type="ARBA" id="ARBA00022723"/>
    </source>
</evidence>
<dbReference type="FunFam" id="3.40.50.300:FF:001447">
    <property type="entry name" value="Ras-related protein Rab-1B"/>
    <property type="match status" value="1"/>
</dbReference>
<feature type="region of interest" description="Disordered" evidence="18">
    <location>
        <begin position="285"/>
        <end position="324"/>
    </location>
</feature>
<dbReference type="PANTHER" id="PTHR46002">
    <property type="entry name" value="EG:114D9.1 PROTEIN-RELATED"/>
    <property type="match status" value="1"/>
</dbReference>
<evidence type="ECO:0000256" key="13">
    <source>
        <dbReference type="ARBA" id="ARBA00022927"/>
    </source>
</evidence>
<evidence type="ECO:0000256" key="7">
    <source>
        <dbReference type="ARBA" id="ARBA00022553"/>
    </source>
</evidence>
<dbReference type="GO" id="GO:0003924">
    <property type="term" value="F:GTPase activity"/>
    <property type="evidence" value="ECO:0007669"/>
    <property type="project" value="InterPro"/>
</dbReference>
<dbReference type="InterPro" id="IPR018247">
    <property type="entry name" value="EF_Hand_1_Ca_BS"/>
</dbReference>
<keyword evidence="9" id="KW-0479">Metal-binding</keyword>
<dbReference type="Pfam" id="PF00071">
    <property type="entry name" value="Ras"/>
    <property type="match status" value="1"/>
</dbReference>
<dbReference type="SUPFAM" id="SSF47473">
    <property type="entry name" value="EF-hand"/>
    <property type="match status" value="1"/>
</dbReference>
<keyword evidence="13" id="KW-0653">Protein transport</keyword>
<dbReference type="GO" id="GO:0005525">
    <property type="term" value="F:GTP binding"/>
    <property type="evidence" value="ECO:0007669"/>
    <property type="project" value="InterPro"/>
</dbReference>
<keyword evidence="4" id="KW-0813">Transport</keyword>
<evidence type="ECO:0000256" key="6">
    <source>
        <dbReference type="ARBA" id="ARBA00022490"/>
    </source>
</evidence>
<evidence type="ECO:0000256" key="2">
    <source>
        <dbReference type="ARBA" id="ARBA00004236"/>
    </source>
</evidence>
<evidence type="ECO:0000256" key="8">
    <source>
        <dbReference type="ARBA" id="ARBA00022707"/>
    </source>
</evidence>
<evidence type="ECO:0000313" key="21">
    <source>
        <dbReference type="Proteomes" id="UP000827986"/>
    </source>
</evidence>
<gene>
    <name evidence="20" type="ORF">KIL84_002117</name>
</gene>
<feature type="domain" description="EF-hand" evidence="19">
    <location>
        <begin position="76"/>
        <end position="111"/>
    </location>
</feature>
<evidence type="ECO:0000256" key="17">
    <source>
        <dbReference type="ARBA" id="ARBA00038164"/>
    </source>
</evidence>
<dbReference type="PROSITE" id="PS00018">
    <property type="entry name" value="EF_HAND_1"/>
    <property type="match status" value="2"/>
</dbReference>
<comment type="similarity">
    <text evidence="17">Belongs to the calcineurin regulatory subunit family. CHP subfamily.</text>
</comment>
<keyword evidence="10" id="KW-0677">Repeat</keyword>
<dbReference type="GO" id="GO:0015031">
    <property type="term" value="P:protein transport"/>
    <property type="evidence" value="ECO:0007669"/>
    <property type="project" value="UniProtKB-KW"/>
</dbReference>
<dbReference type="SMART" id="SM00175">
    <property type="entry name" value="RAB"/>
    <property type="match status" value="1"/>
</dbReference>
<evidence type="ECO:0000256" key="14">
    <source>
        <dbReference type="ARBA" id="ARBA00023136"/>
    </source>
</evidence>
<dbReference type="GO" id="GO:0005737">
    <property type="term" value="C:cytoplasm"/>
    <property type="evidence" value="ECO:0007669"/>
    <property type="project" value="UniProtKB-SubCell"/>
</dbReference>
<accession>A0A9D4B4I5</accession>
<protein>
    <recommendedName>
        <fullName evidence="19">EF-hand domain-containing protein</fullName>
    </recommendedName>
</protein>
<dbReference type="InterPro" id="IPR011992">
    <property type="entry name" value="EF-hand-dom_pair"/>
</dbReference>
<evidence type="ECO:0000256" key="5">
    <source>
        <dbReference type="ARBA" id="ARBA00022475"/>
    </source>
</evidence>
<dbReference type="AlphaFoldDB" id="A0A9D4B4I5"/>
<keyword evidence="16" id="KW-0449">Lipoprotein</keyword>
<dbReference type="SMART" id="SM00173">
    <property type="entry name" value="RAS"/>
    <property type="match status" value="1"/>
</dbReference>
<keyword evidence="7" id="KW-0597">Phosphoprotein</keyword>
<evidence type="ECO:0000256" key="1">
    <source>
        <dbReference type="ARBA" id="ARBA00004123"/>
    </source>
</evidence>
<keyword evidence="11" id="KW-0547">Nucleotide-binding</keyword>
<comment type="subcellular location">
    <subcellularLocation>
        <location evidence="2">Cell membrane</location>
    </subcellularLocation>
    <subcellularLocation>
        <location evidence="3">Cytoplasm</location>
    </subcellularLocation>
    <subcellularLocation>
        <location evidence="1">Nucleus</location>
    </subcellularLocation>
</comment>
<dbReference type="CDD" id="cd00051">
    <property type="entry name" value="EFh"/>
    <property type="match status" value="1"/>
</dbReference>
<evidence type="ECO:0000256" key="4">
    <source>
        <dbReference type="ARBA" id="ARBA00022448"/>
    </source>
</evidence>
<feature type="compositionally biased region" description="Gly residues" evidence="18">
    <location>
        <begin position="311"/>
        <end position="324"/>
    </location>
</feature>
<name>A0A9D4B4I5_9SAUR</name>
<evidence type="ECO:0000313" key="20">
    <source>
        <dbReference type="EMBL" id="KAH1181183.1"/>
    </source>
</evidence>
<reference evidence="20" key="1">
    <citation type="submission" date="2021-09" db="EMBL/GenBank/DDBJ databases">
        <title>The genome of Mauremys mutica provides insights into the evolution of semi-aquatic lifestyle.</title>
        <authorList>
            <person name="Gong S."/>
            <person name="Gao Y."/>
        </authorList>
    </citation>
    <scope>NUCLEOTIDE SEQUENCE</scope>
    <source>
        <strain evidence="20">MM-2020</strain>
        <tissue evidence="20">Muscle</tissue>
    </source>
</reference>
<dbReference type="Gene3D" id="1.10.238.10">
    <property type="entry name" value="EF-hand"/>
    <property type="match status" value="1"/>
</dbReference>
<keyword evidence="21" id="KW-1185">Reference proteome</keyword>
<evidence type="ECO:0000256" key="3">
    <source>
        <dbReference type="ARBA" id="ARBA00004496"/>
    </source>
</evidence>
<dbReference type="EMBL" id="JAHDVG010000469">
    <property type="protein sequence ID" value="KAH1181183.1"/>
    <property type="molecule type" value="Genomic_DNA"/>
</dbReference>
<sequence length="324" mass="35417">MGCQSSHPSAIPELDEIMLETGFSQANVVRLYDRFQALDKEQKGYLSKYDLQGIGELAVNPLGDRIINAFFKEGTDTNLGCKVAFQLYDQDSDGKISRDEMLQVLRLMVGIQVTDEQLACIAERTIQEADQDGDGAISFEEFATDPARTWRSPAPLARSSTVSEPDPGRLHAVMSTINPEYDYLFKLLLIGDSGVGKSCLLLRFADSFSNMHLWLEEIGRYASENVNKLIVGNKNDLTCKKVVDYTTAKEYADALEVPFLETSAKTATNVEQAFVTMAAEIKNRVGSGLPHSDSHQPNPHIQSAPLRQGRAGAGEGSDGGPGCC</sequence>
<keyword evidence="8" id="KW-0519">Myristate</keyword>
<dbReference type="PROSITE" id="PS51419">
    <property type="entry name" value="RAB"/>
    <property type="match status" value="1"/>
</dbReference>
<evidence type="ECO:0000256" key="10">
    <source>
        <dbReference type="ARBA" id="ARBA00022737"/>
    </source>
</evidence>
<evidence type="ECO:0000256" key="16">
    <source>
        <dbReference type="ARBA" id="ARBA00023288"/>
    </source>
</evidence>
<proteinExistence type="inferred from homology"/>
<dbReference type="InterPro" id="IPR002048">
    <property type="entry name" value="EF_hand_dom"/>
</dbReference>
<dbReference type="Gene3D" id="3.40.50.300">
    <property type="entry name" value="P-loop containing nucleotide triphosphate hydrolases"/>
    <property type="match status" value="2"/>
</dbReference>
<keyword evidence="6" id="KW-0963">Cytoplasm</keyword>
<dbReference type="Proteomes" id="UP000827986">
    <property type="component" value="Unassembled WGS sequence"/>
</dbReference>
<dbReference type="InterPro" id="IPR051875">
    <property type="entry name" value="Calcineurin_B_homologous"/>
</dbReference>
<keyword evidence="12" id="KW-0106">Calcium</keyword>
<dbReference type="Pfam" id="PF13499">
    <property type="entry name" value="EF-hand_7"/>
    <property type="match status" value="1"/>
</dbReference>
<organism evidence="20 21">
    <name type="scientific">Mauremys mutica</name>
    <name type="common">yellowpond turtle</name>
    <dbReference type="NCBI Taxonomy" id="74926"/>
    <lineage>
        <taxon>Eukaryota</taxon>
        <taxon>Metazoa</taxon>
        <taxon>Chordata</taxon>
        <taxon>Craniata</taxon>
        <taxon>Vertebrata</taxon>
        <taxon>Euteleostomi</taxon>
        <taxon>Archelosauria</taxon>
        <taxon>Testudinata</taxon>
        <taxon>Testudines</taxon>
        <taxon>Cryptodira</taxon>
        <taxon>Durocryptodira</taxon>
        <taxon>Testudinoidea</taxon>
        <taxon>Geoemydidae</taxon>
        <taxon>Geoemydinae</taxon>
        <taxon>Mauremys</taxon>
    </lineage>
</organism>
<evidence type="ECO:0000256" key="15">
    <source>
        <dbReference type="ARBA" id="ARBA00023242"/>
    </source>
</evidence>
<dbReference type="SUPFAM" id="SSF52540">
    <property type="entry name" value="P-loop containing nucleoside triphosphate hydrolases"/>
    <property type="match status" value="1"/>
</dbReference>
<keyword evidence="5" id="KW-1003">Cell membrane</keyword>
<feature type="domain" description="EF-hand" evidence="19">
    <location>
        <begin position="122"/>
        <end position="152"/>
    </location>
</feature>
<evidence type="ECO:0000256" key="18">
    <source>
        <dbReference type="SAM" id="MobiDB-lite"/>
    </source>
</evidence>
<dbReference type="GO" id="GO:0005634">
    <property type="term" value="C:nucleus"/>
    <property type="evidence" value="ECO:0007669"/>
    <property type="project" value="UniProtKB-SubCell"/>
</dbReference>
<evidence type="ECO:0000256" key="11">
    <source>
        <dbReference type="ARBA" id="ARBA00022741"/>
    </source>
</evidence>
<keyword evidence="15" id="KW-0539">Nucleus</keyword>
<comment type="caution">
    <text evidence="20">The sequence shown here is derived from an EMBL/GenBank/DDBJ whole genome shotgun (WGS) entry which is preliminary data.</text>
</comment>
<evidence type="ECO:0000256" key="12">
    <source>
        <dbReference type="ARBA" id="ARBA00022837"/>
    </source>
</evidence>
<keyword evidence="14" id="KW-0472">Membrane</keyword>
<dbReference type="InterPro" id="IPR001806">
    <property type="entry name" value="Small_GTPase"/>
</dbReference>
<dbReference type="SMART" id="SM00054">
    <property type="entry name" value="EFh"/>
    <property type="match status" value="2"/>
</dbReference>
<dbReference type="GO" id="GO:0005886">
    <property type="term" value="C:plasma membrane"/>
    <property type="evidence" value="ECO:0007669"/>
    <property type="project" value="UniProtKB-SubCell"/>
</dbReference>
<dbReference type="GO" id="GO:0005509">
    <property type="term" value="F:calcium ion binding"/>
    <property type="evidence" value="ECO:0007669"/>
    <property type="project" value="InterPro"/>
</dbReference>